<evidence type="ECO:0000313" key="2">
    <source>
        <dbReference type="EMBL" id="CAG8771830.1"/>
    </source>
</evidence>
<keyword evidence="1" id="KW-0732">Signal</keyword>
<dbReference type="Proteomes" id="UP000789342">
    <property type="component" value="Unassembled WGS sequence"/>
</dbReference>
<name>A0A9N9JBF6_9GLOM</name>
<feature type="non-terminal residue" evidence="2">
    <location>
        <position position="1"/>
    </location>
</feature>
<dbReference type="EMBL" id="CAJVPV010047009">
    <property type="protein sequence ID" value="CAG8771830.1"/>
    <property type="molecule type" value="Genomic_DNA"/>
</dbReference>
<accession>A0A9N9JBF6</accession>
<sequence length="41" mass="4494">SILKIHVLAFVIHASLASVLARNMNPQKNVLLPTAVHLHVK</sequence>
<keyword evidence="3" id="KW-1185">Reference proteome</keyword>
<reference evidence="2" key="1">
    <citation type="submission" date="2021-06" db="EMBL/GenBank/DDBJ databases">
        <authorList>
            <person name="Kallberg Y."/>
            <person name="Tangrot J."/>
            <person name="Rosling A."/>
        </authorList>
    </citation>
    <scope>NUCLEOTIDE SEQUENCE</scope>
    <source>
        <strain evidence="2">CL551</strain>
    </source>
</reference>
<gene>
    <name evidence="2" type="ORF">AMORRO_LOCUS16645</name>
</gene>
<protein>
    <submittedName>
        <fullName evidence="2">3979_t:CDS:1</fullName>
    </submittedName>
</protein>
<feature type="non-terminal residue" evidence="2">
    <location>
        <position position="41"/>
    </location>
</feature>
<comment type="caution">
    <text evidence="2">The sequence shown here is derived from an EMBL/GenBank/DDBJ whole genome shotgun (WGS) entry which is preliminary data.</text>
</comment>
<feature type="chain" id="PRO_5040489398" evidence="1">
    <location>
        <begin position="22"/>
        <end position="41"/>
    </location>
</feature>
<evidence type="ECO:0000256" key="1">
    <source>
        <dbReference type="SAM" id="SignalP"/>
    </source>
</evidence>
<feature type="signal peptide" evidence="1">
    <location>
        <begin position="1"/>
        <end position="21"/>
    </location>
</feature>
<evidence type="ECO:0000313" key="3">
    <source>
        <dbReference type="Proteomes" id="UP000789342"/>
    </source>
</evidence>
<organism evidence="2 3">
    <name type="scientific">Acaulospora morrowiae</name>
    <dbReference type="NCBI Taxonomy" id="94023"/>
    <lineage>
        <taxon>Eukaryota</taxon>
        <taxon>Fungi</taxon>
        <taxon>Fungi incertae sedis</taxon>
        <taxon>Mucoromycota</taxon>
        <taxon>Glomeromycotina</taxon>
        <taxon>Glomeromycetes</taxon>
        <taxon>Diversisporales</taxon>
        <taxon>Acaulosporaceae</taxon>
        <taxon>Acaulospora</taxon>
    </lineage>
</organism>
<dbReference type="AlphaFoldDB" id="A0A9N9JBF6"/>
<proteinExistence type="predicted"/>